<protein>
    <submittedName>
        <fullName evidence="2">Uncharacterized protein</fullName>
    </submittedName>
</protein>
<reference evidence="2 3" key="1">
    <citation type="submission" date="2020-01" db="EMBL/GenBank/DDBJ databases">
        <title>Ponticoccus aerotolerans gen. nov., sp. nov., an anaerobic bacterium and proposal of Ponticoccusceae fam. nov., Ponticoccusles ord. nov. and Ponticoccuse classis nov. in the phylum Kiritimatiellaeota.</title>
        <authorList>
            <person name="Zhou L.Y."/>
            <person name="Du Z.J."/>
        </authorList>
    </citation>
    <scope>NUCLEOTIDE SEQUENCE [LARGE SCALE GENOMIC DNA]</scope>
    <source>
        <strain evidence="2 3">S-5007</strain>
    </source>
</reference>
<dbReference type="KEGG" id="taer:GT409_13915"/>
<gene>
    <name evidence="2" type="ORF">GT409_13915</name>
</gene>
<keyword evidence="1" id="KW-1133">Transmembrane helix</keyword>
<evidence type="ECO:0000313" key="2">
    <source>
        <dbReference type="EMBL" id="QHI70488.1"/>
    </source>
</evidence>
<feature type="transmembrane region" description="Helical" evidence="1">
    <location>
        <begin position="33"/>
        <end position="54"/>
    </location>
</feature>
<name>A0A6P1MEM7_9BACT</name>
<evidence type="ECO:0000313" key="3">
    <source>
        <dbReference type="Proteomes" id="UP000464954"/>
    </source>
</evidence>
<dbReference type="AlphaFoldDB" id="A0A6P1MEM7"/>
<evidence type="ECO:0000256" key="1">
    <source>
        <dbReference type="SAM" id="Phobius"/>
    </source>
</evidence>
<keyword evidence="3" id="KW-1185">Reference proteome</keyword>
<keyword evidence="1" id="KW-0812">Transmembrane</keyword>
<dbReference type="RefSeq" id="WP_160629664.1">
    <property type="nucleotide sequence ID" value="NZ_CP047593.1"/>
</dbReference>
<organism evidence="2 3">
    <name type="scientific">Tichowtungia aerotolerans</name>
    <dbReference type="NCBI Taxonomy" id="2697043"/>
    <lineage>
        <taxon>Bacteria</taxon>
        <taxon>Pseudomonadati</taxon>
        <taxon>Kiritimatiellota</taxon>
        <taxon>Tichowtungiia</taxon>
        <taxon>Tichowtungiales</taxon>
        <taxon>Tichowtungiaceae</taxon>
        <taxon>Tichowtungia</taxon>
    </lineage>
</organism>
<accession>A0A6P1MEM7</accession>
<dbReference type="EMBL" id="CP047593">
    <property type="protein sequence ID" value="QHI70488.1"/>
    <property type="molecule type" value="Genomic_DNA"/>
</dbReference>
<feature type="transmembrane region" description="Helical" evidence="1">
    <location>
        <begin position="60"/>
        <end position="76"/>
    </location>
</feature>
<keyword evidence="1" id="KW-0472">Membrane</keyword>
<sequence>METYEKNELKREITDEVREELTRSSRKYTRERILLTVCILALEAFFWVMIAFAAAQDMEFWFGLFLAAMLCILRCMQMGMIKEFGDD</sequence>
<dbReference type="Proteomes" id="UP000464954">
    <property type="component" value="Chromosome"/>
</dbReference>
<proteinExistence type="predicted"/>